<dbReference type="PANTHER" id="PTHR31423:SF3">
    <property type="entry name" value="PROLYL-TRNA SYNTHETASE ASSOCIATED DOMAIN-CONTAINING PROTEIN 1-RELATED"/>
    <property type="match status" value="1"/>
</dbReference>
<proteinExistence type="inferred from homology"/>
<dbReference type="Pfam" id="PF04073">
    <property type="entry name" value="tRNA_edit"/>
    <property type="match status" value="1"/>
</dbReference>
<dbReference type="AlphaFoldDB" id="A0A437P7C7"/>
<dbReference type="InterPro" id="IPR036754">
    <property type="entry name" value="YbaK/aa-tRNA-synt-asso_dom_sf"/>
</dbReference>
<dbReference type="GO" id="GO:0002161">
    <property type="term" value="F:aminoacyl-tRNA deacylase activity"/>
    <property type="evidence" value="ECO:0007669"/>
    <property type="project" value="InterPro"/>
</dbReference>
<dbReference type="PANTHER" id="PTHR31423">
    <property type="entry name" value="YBAK DOMAIN-CONTAINING PROTEIN"/>
    <property type="match status" value="1"/>
</dbReference>
<dbReference type="InterPro" id="IPR040285">
    <property type="entry name" value="ProX/PRXD1"/>
</dbReference>
<dbReference type="Proteomes" id="UP000286997">
    <property type="component" value="Unassembled WGS sequence"/>
</dbReference>
<evidence type="ECO:0000313" key="4">
    <source>
        <dbReference type="Proteomes" id="UP000286997"/>
    </source>
</evidence>
<feature type="domain" description="YbaK/aminoacyl-tRNA synthetase-associated" evidence="2">
    <location>
        <begin position="26"/>
        <end position="152"/>
    </location>
</feature>
<dbReference type="FunFam" id="3.90.960.10:FF:000005">
    <property type="entry name" value="Putative prolyl-tRNA synthetase"/>
    <property type="match status" value="1"/>
</dbReference>
<evidence type="ECO:0000256" key="1">
    <source>
        <dbReference type="ARBA" id="ARBA00010201"/>
    </source>
</evidence>
<dbReference type="InterPro" id="IPR007214">
    <property type="entry name" value="YbaK/aa-tRNA-synth-assoc-dom"/>
</dbReference>
<keyword evidence="3" id="KW-0436">Ligase</keyword>
<dbReference type="CDD" id="cd04335">
    <property type="entry name" value="PrdX_deacylase"/>
    <property type="match status" value="1"/>
</dbReference>
<sequence>MSGPATPDALFARLADLGIPVVTHAHRAVHTVAESRDLKAGLPGLHTKNLFLKDKQGRLFLVTAEAEARIDLKRLHQTLGASGRLSFGSPELLLAVLGVRPGSVTPLGAINDREGRVSVILDARLAEGDPVNVHPLHNEATTALSFADLVRFLEATGHPPRVLALPEPAEEG</sequence>
<reference evidence="3 4" key="1">
    <citation type="submission" date="2019-01" db="EMBL/GenBank/DDBJ databases">
        <authorList>
            <person name="Chen W.-M."/>
        </authorList>
    </citation>
    <scope>NUCLEOTIDE SEQUENCE [LARGE SCALE GENOMIC DNA]</scope>
    <source>
        <strain evidence="3 4">TER-1</strain>
    </source>
</reference>
<evidence type="ECO:0000313" key="3">
    <source>
        <dbReference type="EMBL" id="RVU18132.1"/>
    </source>
</evidence>
<protein>
    <submittedName>
        <fullName evidence="3">Prolyl-tRNA synthetase associated domain-containing protein</fullName>
    </submittedName>
</protein>
<organism evidence="3 4">
    <name type="scientific">Methylobacterium oryzihabitans</name>
    <dbReference type="NCBI Taxonomy" id="2499852"/>
    <lineage>
        <taxon>Bacteria</taxon>
        <taxon>Pseudomonadati</taxon>
        <taxon>Pseudomonadota</taxon>
        <taxon>Alphaproteobacteria</taxon>
        <taxon>Hyphomicrobiales</taxon>
        <taxon>Methylobacteriaceae</taxon>
        <taxon>Methylobacterium</taxon>
    </lineage>
</organism>
<dbReference type="GO" id="GO:0004812">
    <property type="term" value="F:aminoacyl-tRNA ligase activity"/>
    <property type="evidence" value="ECO:0007669"/>
    <property type="project" value="UniProtKB-KW"/>
</dbReference>
<evidence type="ECO:0000259" key="2">
    <source>
        <dbReference type="Pfam" id="PF04073"/>
    </source>
</evidence>
<dbReference type="EMBL" id="SACP01000010">
    <property type="protein sequence ID" value="RVU18132.1"/>
    <property type="molecule type" value="Genomic_DNA"/>
</dbReference>
<dbReference type="SUPFAM" id="SSF55826">
    <property type="entry name" value="YbaK/ProRS associated domain"/>
    <property type="match status" value="1"/>
</dbReference>
<gene>
    <name evidence="3" type="ORF">EOE48_12135</name>
</gene>
<accession>A0A437P7C7</accession>
<keyword evidence="4" id="KW-1185">Reference proteome</keyword>
<dbReference type="RefSeq" id="WP_127729289.1">
    <property type="nucleotide sequence ID" value="NZ_SACP01000010.1"/>
</dbReference>
<keyword evidence="3" id="KW-0030">Aminoacyl-tRNA synthetase</keyword>
<dbReference type="Gene3D" id="3.90.960.10">
    <property type="entry name" value="YbaK/aminoacyl-tRNA synthetase-associated domain"/>
    <property type="match status" value="1"/>
</dbReference>
<name>A0A437P7C7_9HYPH</name>
<comment type="caution">
    <text evidence="3">The sequence shown here is derived from an EMBL/GenBank/DDBJ whole genome shotgun (WGS) entry which is preliminary data.</text>
</comment>
<comment type="similarity">
    <text evidence="1">Belongs to the PRORSD1 family.</text>
</comment>
<dbReference type="OrthoDB" id="5145315at2"/>